<dbReference type="InterPro" id="IPR041492">
    <property type="entry name" value="HAD_2"/>
</dbReference>
<dbReference type="Pfam" id="PF13419">
    <property type="entry name" value="HAD_2"/>
    <property type="match status" value="1"/>
</dbReference>
<dbReference type="InterPro" id="IPR023214">
    <property type="entry name" value="HAD_sf"/>
</dbReference>
<dbReference type="SFLD" id="SFLDS00003">
    <property type="entry name" value="Haloacid_Dehalogenase"/>
    <property type="match status" value="1"/>
</dbReference>
<dbReference type="GO" id="GO:0005829">
    <property type="term" value="C:cytosol"/>
    <property type="evidence" value="ECO:0007669"/>
    <property type="project" value="TreeGrafter"/>
</dbReference>
<comment type="caution">
    <text evidence="1">The sequence shown here is derived from an EMBL/GenBank/DDBJ whole genome shotgun (WGS) entry which is preliminary data.</text>
</comment>
<dbReference type="GO" id="GO:0016787">
    <property type="term" value="F:hydrolase activity"/>
    <property type="evidence" value="ECO:0007669"/>
    <property type="project" value="UniProtKB-KW"/>
</dbReference>
<dbReference type="InterPro" id="IPR050155">
    <property type="entry name" value="HAD-like_hydrolase_sf"/>
</dbReference>
<gene>
    <name evidence="1" type="ORF">HF682_16210</name>
</gene>
<proteinExistence type="predicted"/>
<name>A0A847SL99_9NEIS</name>
<dbReference type="RefSeq" id="WP_168878375.1">
    <property type="nucleotide sequence ID" value="NZ_JABAIM010000004.1"/>
</dbReference>
<protein>
    <submittedName>
        <fullName evidence="1">HAD hydrolase-like protein</fullName>
    </submittedName>
</protein>
<dbReference type="PANTHER" id="PTHR43434:SF20">
    <property type="entry name" value="5'-NUCLEOTIDASE"/>
    <property type="match status" value="1"/>
</dbReference>
<dbReference type="Gene3D" id="1.10.150.240">
    <property type="entry name" value="Putative phosphatase, domain 2"/>
    <property type="match status" value="1"/>
</dbReference>
<organism evidence="1 2">
    <name type="scientific">Leeia aquatica</name>
    <dbReference type="NCBI Taxonomy" id="2725557"/>
    <lineage>
        <taxon>Bacteria</taxon>
        <taxon>Pseudomonadati</taxon>
        <taxon>Pseudomonadota</taxon>
        <taxon>Betaproteobacteria</taxon>
        <taxon>Neisseriales</taxon>
        <taxon>Leeiaceae</taxon>
        <taxon>Leeia</taxon>
    </lineage>
</organism>
<dbReference type="EMBL" id="JABAIM010000004">
    <property type="protein sequence ID" value="NLR76712.1"/>
    <property type="molecule type" value="Genomic_DNA"/>
</dbReference>
<dbReference type="GO" id="GO:0004713">
    <property type="term" value="F:protein tyrosine kinase activity"/>
    <property type="evidence" value="ECO:0007669"/>
    <property type="project" value="TreeGrafter"/>
</dbReference>
<sequence length="220" mass="24036">MAHLLFDLDGTLTDPFEGITRSVQYAMQQLGFSAPPQTGLGWVIGPPLRKSFPQLLGRDDLTEAAIAAYRERYNQTGLFENQVYAGIPQALDQLTTLGHTLYVVTAKPQQPAERILQHFGLAARFRAISGAALDASLDDKAVQIERLTTRLQLPLQDCLMIGDRDNDLLAARRAGVHALAVCWGYGSDAELHAAQPDGFCRQPDQLPDCITTLLAARLPA</sequence>
<dbReference type="Proteomes" id="UP000587991">
    <property type="component" value="Unassembled WGS sequence"/>
</dbReference>
<dbReference type="InterPro" id="IPR036412">
    <property type="entry name" value="HAD-like_sf"/>
</dbReference>
<evidence type="ECO:0000313" key="2">
    <source>
        <dbReference type="Proteomes" id="UP000587991"/>
    </source>
</evidence>
<reference evidence="1 2" key="1">
    <citation type="submission" date="2020-04" db="EMBL/GenBank/DDBJ databases">
        <title>Draft genome of Leeia sp. IMCC25680.</title>
        <authorList>
            <person name="Song J."/>
            <person name="Cho J.-C."/>
        </authorList>
    </citation>
    <scope>NUCLEOTIDE SEQUENCE [LARGE SCALE GENOMIC DNA]</scope>
    <source>
        <strain evidence="1 2">IMCC25680</strain>
    </source>
</reference>
<accession>A0A847SL99</accession>
<dbReference type="SFLD" id="SFLDG01129">
    <property type="entry name" value="C1.5:_HAD__Beta-PGM__Phosphata"/>
    <property type="match status" value="1"/>
</dbReference>
<dbReference type="SUPFAM" id="SSF56784">
    <property type="entry name" value="HAD-like"/>
    <property type="match status" value="1"/>
</dbReference>
<dbReference type="Gene3D" id="3.40.50.1000">
    <property type="entry name" value="HAD superfamily/HAD-like"/>
    <property type="match status" value="1"/>
</dbReference>
<dbReference type="AlphaFoldDB" id="A0A847SL99"/>
<dbReference type="InterPro" id="IPR023198">
    <property type="entry name" value="PGP-like_dom2"/>
</dbReference>
<keyword evidence="1" id="KW-0378">Hydrolase</keyword>
<dbReference type="PANTHER" id="PTHR43434">
    <property type="entry name" value="PHOSPHOGLYCOLATE PHOSPHATASE"/>
    <property type="match status" value="1"/>
</dbReference>
<keyword evidence="2" id="KW-1185">Reference proteome</keyword>
<evidence type="ECO:0000313" key="1">
    <source>
        <dbReference type="EMBL" id="NLR76712.1"/>
    </source>
</evidence>